<dbReference type="PANTHER" id="PTHR38600:SF2">
    <property type="entry name" value="SLL0088 PROTEIN"/>
    <property type="match status" value="1"/>
</dbReference>
<dbReference type="InterPro" id="IPR011991">
    <property type="entry name" value="ArsR-like_HTH"/>
</dbReference>
<protein>
    <submittedName>
        <fullName evidence="2">ArsR/SmtB family transcription factor</fullName>
    </submittedName>
</protein>
<evidence type="ECO:0000313" key="3">
    <source>
        <dbReference type="Proteomes" id="UP001597216"/>
    </source>
</evidence>
<dbReference type="RefSeq" id="WP_377354193.1">
    <property type="nucleotide sequence ID" value="NZ_JBHTLQ010000039.1"/>
</dbReference>
<dbReference type="PRINTS" id="PR00778">
    <property type="entry name" value="HTHARSR"/>
</dbReference>
<reference evidence="3" key="1">
    <citation type="journal article" date="2019" name="Int. J. Syst. Evol. Microbiol.">
        <title>The Global Catalogue of Microorganisms (GCM) 10K type strain sequencing project: providing services to taxonomists for standard genome sequencing and annotation.</title>
        <authorList>
            <consortium name="The Broad Institute Genomics Platform"/>
            <consortium name="The Broad Institute Genome Sequencing Center for Infectious Disease"/>
            <person name="Wu L."/>
            <person name="Ma J."/>
        </authorList>
    </citation>
    <scope>NUCLEOTIDE SEQUENCE [LARGE SCALE GENOMIC DNA]</scope>
    <source>
        <strain evidence="3">CCUG 55074</strain>
    </source>
</reference>
<dbReference type="PROSITE" id="PS50987">
    <property type="entry name" value="HTH_ARSR_2"/>
    <property type="match status" value="1"/>
</dbReference>
<dbReference type="SUPFAM" id="SSF46785">
    <property type="entry name" value="Winged helix' DNA-binding domain"/>
    <property type="match status" value="1"/>
</dbReference>
<dbReference type="InterPro" id="IPR036390">
    <property type="entry name" value="WH_DNA-bd_sf"/>
</dbReference>
<gene>
    <name evidence="2" type="ORF">ACFQ27_15305</name>
</gene>
<dbReference type="Pfam" id="PF12840">
    <property type="entry name" value="HTH_20"/>
    <property type="match status" value="1"/>
</dbReference>
<keyword evidence="3" id="KW-1185">Reference proteome</keyword>
<feature type="domain" description="HTH arsR-type" evidence="1">
    <location>
        <begin position="1"/>
        <end position="95"/>
    </location>
</feature>
<dbReference type="EMBL" id="JBHTLQ010000039">
    <property type="protein sequence ID" value="MFD1191957.1"/>
    <property type="molecule type" value="Genomic_DNA"/>
</dbReference>
<dbReference type="PANTHER" id="PTHR38600">
    <property type="entry name" value="TRANSCRIPTIONAL REGULATORY PROTEIN"/>
    <property type="match status" value="1"/>
</dbReference>
<dbReference type="Gene3D" id="1.10.10.10">
    <property type="entry name" value="Winged helix-like DNA-binding domain superfamily/Winged helix DNA-binding domain"/>
    <property type="match status" value="1"/>
</dbReference>
<dbReference type="Proteomes" id="UP001597216">
    <property type="component" value="Unassembled WGS sequence"/>
</dbReference>
<sequence>MVELEAPQLDAVFHALGDATRRRMLRDLTQGERSVGDLAQPFAMSLAAASKHVKVLERAGLLQRRVQGRTHLCRLDPGALATAHEWISFYERFWTSRLDVLEGLLRKEDAQKPSGDTHD</sequence>
<dbReference type="InterPro" id="IPR036388">
    <property type="entry name" value="WH-like_DNA-bd_sf"/>
</dbReference>
<name>A0ABW3T5B0_9CAUL</name>
<dbReference type="CDD" id="cd00090">
    <property type="entry name" value="HTH_ARSR"/>
    <property type="match status" value="1"/>
</dbReference>
<dbReference type="NCBIfam" id="NF033788">
    <property type="entry name" value="HTH_metalloreg"/>
    <property type="match status" value="1"/>
</dbReference>
<evidence type="ECO:0000259" key="1">
    <source>
        <dbReference type="PROSITE" id="PS50987"/>
    </source>
</evidence>
<evidence type="ECO:0000313" key="2">
    <source>
        <dbReference type="EMBL" id="MFD1191957.1"/>
    </source>
</evidence>
<organism evidence="2 3">
    <name type="scientific">Phenylobacterium conjunctum</name>
    <dbReference type="NCBI Taxonomy" id="1298959"/>
    <lineage>
        <taxon>Bacteria</taxon>
        <taxon>Pseudomonadati</taxon>
        <taxon>Pseudomonadota</taxon>
        <taxon>Alphaproteobacteria</taxon>
        <taxon>Caulobacterales</taxon>
        <taxon>Caulobacteraceae</taxon>
        <taxon>Phenylobacterium</taxon>
    </lineage>
</organism>
<dbReference type="SMART" id="SM00418">
    <property type="entry name" value="HTH_ARSR"/>
    <property type="match status" value="1"/>
</dbReference>
<proteinExistence type="predicted"/>
<accession>A0ABW3T5B0</accession>
<dbReference type="InterPro" id="IPR001845">
    <property type="entry name" value="HTH_ArsR_DNA-bd_dom"/>
</dbReference>
<comment type="caution">
    <text evidence="2">The sequence shown here is derived from an EMBL/GenBank/DDBJ whole genome shotgun (WGS) entry which is preliminary data.</text>
</comment>